<dbReference type="AlphaFoldDB" id="A0A934RNF4"/>
<keyword evidence="2" id="KW-1185">Reference proteome</keyword>
<organism evidence="1 2">
    <name type="scientific">Roseibacillus ishigakijimensis</name>
    <dbReference type="NCBI Taxonomy" id="454146"/>
    <lineage>
        <taxon>Bacteria</taxon>
        <taxon>Pseudomonadati</taxon>
        <taxon>Verrucomicrobiota</taxon>
        <taxon>Verrucomicrobiia</taxon>
        <taxon>Verrucomicrobiales</taxon>
        <taxon>Verrucomicrobiaceae</taxon>
        <taxon>Roseibacillus</taxon>
    </lineage>
</organism>
<sequence>MKHFALIVTSVFAALVFTSCCGSPFSLCGKNVELKNCSDCGHKQTFPHQGCENQRYVEKQITEYVEEQVVIEGKGGKGGMTTETITVRRPVVKTVREEVHCGDCGSKFCATPDCCGIVPVSVLSRATAQGATGEPHIGTIPTMKVLVEGARENSSL</sequence>
<dbReference type="EMBL" id="JAENIO010000001">
    <property type="protein sequence ID" value="MBK1832528.1"/>
    <property type="molecule type" value="Genomic_DNA"/>
</dbReference>
<evidence type="ECO:0000313" key="1">
    <source>
        <dbReference type="EMBL" id="MBK1832528.1"/>
    </source>
</evidence>
<evidence type="ECO:0000313" key="2">
    <source>
        <dbReference type="Proteomes" id="UP000604083"/>
    </source>
</evidence>
<proteinExistence type="predicted"/>
<dbReference type="RefSeq" id="WP_200389962.1">
    <property type="nucleotide sequence ID" value="NZ_JAENIO010000001.1"/>
</dbReference>
<dbReference type="Proteomes" id="UP000604083">
    <property type="component" value="Unassembled WGS sequence"/>
</dbReference>
<reference evidence="1" key="1">
    <citation type="submission" date="2021-01" db="EMBL/GenBank/DDBJ databases">
        <title>Modified the classification status of verrucomicrobia.</title>
        <authorList>
            <person name="Feng X."/>
        </authorList>
    </citation>
    <scope>NUCLEOTIDE SEQUENCE</scope>
    <source>
        <strain evidence="1">KCTC 12986</strain>
    </source>
</reference>
<dbReference type="PROSITE" id="PS51257">
    <property type="entry name" value="PROKAR_LIPOPROTEIN"/>
    <property type="match status" value="1"/>
</dbReference>
<gene>
    <name evidence="1" type="ORF">JIN78_00530</name>
</gene>
<name>A0A934RNF4_9BACT</name>
<accession>A0A934RNF4</accession>
<protein>
    <submittedName>
        <fullName evidence="1">Uncharacterized protein</fullName>
    </submittedName>
</protein>
<comment type="caution">
    <text evidence="1">The sequence shown here is derived from an EMBL/GenBank/DDBJ whole genome shotgun (WGS) entry which is preliminary data.</text>
</comment>